<sequence>MSTNRMAYDVFQTAMVRQRVTVYDLYGLLGVSPNVDEAGIRHAYEAIARKFHPEVPSNVINVAYSILVNPFKRAQYDRDRLEYLYTHFNTHESFATAANLPARFLTARDEQIQGYAVALVDRVKDPIEEKKKAIIRRIATIRNEVAEFNELSLEQRQDWATSSNRVLRMAGNALCEVVVCAEEDLRMLEDELGRVDGVLEPKDKDGPAGRVTSGRFGSEISGMSMLNGKPSVLMNQRVPSVPRSPTVPIHLKSASKLGVQGLDISGLKKDDTPSSEGTEVITKVVGNDRVNEFLLGPTDPKTQPHNTTDASKNTSATEKPQARMSSFVETVKKANDDRPYLGPGMFSANTAMGLVDYQRLHGLRNVDDNPDNDATATTWAAHQNDLRNSSSAGVLSMSQPSHPANTSWRNSWDPAYVPNIGDPHNSFGFHVSQPASATASNTVLFKEVQDRAAAAARAPGRWVVAGPGLTTFKDASGHAKKRDSSDPFA</sequence>
<dbReference type="STRING" id="1230097.A0A423VG10"/>
<dbReference type="CDD" id="cd06257">
    <property type="entry name" value="DnaJ"/>
    <property type="match status" value="1"/>
</dbReference>
<proteinExistence type="predicted"/>
<dbReference type="AlphaFoldDB" id="A0A423VG10"/>
<feature type="region of interest" description="Disordered" evidence="1">
    <location>
        <begin position="198"/>
        <end position="222"/>
    </location>
</feature>
<protein>
    <recommendedName>
        <fullName evidence="2">J domain-containing protein</fullName>
    </recommendedName>
</protein>
<dbReference type="PROSITE" id="PS50076">
    <property type="entry name" value="DNAJ_2"/>
    <property type="match status" value="1"/>
</dbReference>
<dbReference type="InterPro" id="IPR036869">
    <property type="entry name" value="J_dom_sf"/>
</dbReference>
<dbReference type="EMBL" id="LKEB01000102">
    <property type="protein sequence ID" value="ROV89870.1"/>
    <property type="molecule type" value="Genomic_DNA"/>
</dbReference>
<gene>
    <name evidence="3" type="ORF">VPNG_10250</name>
</gene>
<dbReference type="Proteomes" id="UP000285146">
    <property type="component" value="Unassembled WGS sequence"/>
</dbReference>
<keyword evidence="4" id="KW-1185">Reference proteome</keyword>
<feature type="compositionally biased region" description="Polar residues" evidence="1">
    <location>
        <begin position="300"/>
        <end position="324"/>
    </location>
</feature>
<evidence type="ECO:0000313" key="4">
    <source>
        <dbReference type="Proteomes" id="UP000285146"/>
    </source>
</evidence>
<feature type="region of interest" description="Disordered" evidence="1">
    <location>
        <begin position="294"/>
        <end position="324"/>
    </location>
</feature>
<accession>A0A423VG10</accession>
<dbReference type="Pfam" id="PF00226">
    <property type="entry name" value="DnaJ"/>
    <property type="match status" value="1"/>
</dbReference>
<dbReference type="SUPFAM" id="SSF46565">
    <property type="entry name" value="Chaperone J-domain"/>
    <property type="match status" value="1"/>
</dbReference>
<evidence type="ECO:0000259" key="2">
    <source>
        <dbReference type="PROSITE" id="PS50076"/>
    </source>
</evidence>
<dbReference type="SMART" id="SM00271">
    <property type="entry name" value="DnaJ"/>
    <property type="match status" value="1"/>
</dbReference>
<comment type="caution">
    <text evidence="3">The sequence shown here is derived from an EMBL/GenBank/DDBJ whole genome shotgun (WGS) entry which is preliminary data.</text>
</comment>
<organism evidence="3 4">
    <name type="scientific">Cytospora leucostoma</name>
    <dbReference type="NCBI Taxonomy" id="1230097"/>
    <lineage>
        <taxon>Eukaryota</taxon>
        <taxon>Fungi</taxon>
        <taxon>Dikarya</taxon>
        <taxon>Ascomycota</taxon>
        <taxon>Pezizomycotina</taxon>
        <taxon>Sordariomycetes</taxon>
        <taxon>Sordariomycetidae</taxon>
        <taxon>Diaporthales</taxon>
        <taxon>Cytosporaceae</taxon>
        <taxon>Cytospora</taxon>
    </lineage>
</organism>
<feature type="domain" description="J" evidence="2">
    <location>
        <begin position="24"/>
        <end position="80"/>
    </location>
</feature>
<evidence type="ECO:0000313" key="3">
    <source>
        <dbReference type="EMBL" id="ROV89870.1"/>
    </source>
</evidence>
<feature type="compositionally biased region" description="Basic and acidic residues" evidence="1">
    <location>
        <begin position="198"/>
        <end position="207"/>
    </location>
</feature>
<dbReference type="OrthoDB" id="10250354at2759"/>
<reference evidence="3 4" key="1">
    <citation type="submission" date="2015-09" db="EMBL/GenBank/DDBJ databases">
        <title>Host preference determinants of Valsa canker pathogens revealed by comparative genomics.</title>
        <authorList>
            <person name="Yin Z."/>
            <person name="Huang L."/>
        </authorList>
    </citation>
    <scope>NUCLEOTIDE SEQUENCE [LARGE SCALE GENOMIC DNA]</scope>
    <source>
        <strain evidence="3 4">SXYLt</strain>
    </source>
</reference>
<dbReference type="InParanoid" id="A0A423VG10"/>
<dbReference type="InterPro" id="IPR001623">
    <property type="entry name" value="DnaJ_domain"/>
</dbReference>
<name>A0A423VG10_9PEZI</name>
<dbReference type="Gene3D" id="1.10.287.110">
    <property type="entry name" value="DnaJ domain"/>
    <property type="match status" value="1"/>
</dbReference>
<evidence type="ECO:0000256" key="1">
    <source>
        <dbReference type="SAM" id="MobiDB-lite"/>
    </source>
</evidence>